<reference evidence="1" key="1">
    <citation type="submission" date="2024-08" db="EMBL/GenBank/DDBJ databases">
        <authorList>
            <person name="Yu S.T."/>
        </authorList>
    </citation>
    <scope>NUCLEOTIDE SEQUENCE</scope>
    <source>
        <strain evidence="1">R33</strain>
    </source>
</reference>
<gene>
    <name evidence="1" type="ORF">AB5J51_17685</name>
</gene>
<accession>A0AB39Y4J0</accession>
<dbReference type="RefSeq" id="WP_369778055.1">
    <property type="nucleotide sequence ID" value="NZ_CP165727.1"/>
</dbReference>
<organism evidence="1">
    <name type="scientific">Streptomyces sp. R33</name>
    <dbReference type="NCBI Taxonomy" id="3238629"/>
    <lineage>
        <taxon>Bacteria</taxon>
        <taxon>Bacillati</taxon>
        <taxon>Actinomycetota</taxon>
        <taxon>Actinomycetes</taxon>
        <taxon>Kitasatosporales</taxon>
        <taxon>Streptomycetaceae</taxon>
        <taxon>Streptomyces</taxon>
    </lineage>
</organism>
<sequence>MHDRTAMPDAGARVLLLAIAARLTAERPTEPMTDRTREALALTFATRRHGYGTARAEQAEQQLLEYAPAVERGTTRGRYAEALRQAAGGDQ</sequence>
<name>A0AB39Y4J0_9ACTN</name>
<evidence type="ECO:0000313" key="1">
    <source>
        <dbReference type="EMBL" id="XDV64636.1"/>
    </source>
</evidence>
<dbReference type="EMBL" id="CP165727">
    <property type="protein sequence ID" value="XDV64636.1"/>
    <property type="molecule type" value="Genomic_DNA"/>
</dbReference>
<dbReference type="AlphaFoldDB" id="A0AB39Y4J0"/>
<proteinExistence type="predicted"/>
<protein>
    <submittedName>
        <fullName evidence="1">Uncharacterized protein</fullName>
    </submittedName>
</protein>